<dbReference type="SUPFAM" id="SSF102114">
    <property type="entry name" value="Radical SAM enzymes"/>
    <property type="match status" value="1"/>
</dbReference>
<proteinExistence type="predicted"/>
<keyword evidence="6" id="KW-0411">Iron-sulfur</keyword>
<comment type="caution">
    <text evidence="8">The sequence shown here is derived from an EMBL/GenBank/DDBJ whole genome shotgun (WGS) entry which is preliminary data.</text>
</comment>
<dbReference type="InterPro" id="IPR007197">
    <property type="entry name" value="rSAM"/>
</dbReference>
<dbReference type="SFLD" id="SFLDG01067">
    <property type="entry name" value="SPASM/twitch_domain_containing"/>
    <property type="match status" value="1"/>
</dbReference>
<keyword evidence="5" id="KW-0408">Iron</keyword>
<keyword evidence="9" id="KW-1185">Reference proteome</keyword>
<evidence type="ECO:0000256" key="4">
    <source>
        <dbReference type="ARBA" id="ARBA00022723"/>
    </source>
</evidence>
<dbReference type="CDD" id="cd01335">
    <property type="entry name" value="Radical_SAM"/>
    <property type="match status" value="1"/>
</dbReference>
<protein>
    <recommendedName>
        <fullName evidence="7">Radical SAM core domain-containing protein</fullName>
    </recommendedName>
</protein>
<accession>A0AAW3JTW7</accession>
<dbReference type="SFLD" id="SFLDS00029">
    <property type="entry name" value="Radical_SAM"/>
    <property type="match status" value="1"/>
</dbReference>
<feature type="domain" description="Radical SAM core" evidence="7">
    <location>
        <begin position="3"/>
        <end position="239"/>
    </location>
</feature>
<evidence type="ECO:0000256" key="3">
    <source>
        <dbReference type="ARBA" id="ARBA00022691"/>
    </source>
</evidence>
<sequence length="333" mass="38805">MINKTDDYLHFSITATGRCNASCSYCHFYAKRPRQNMMYDINEYIFRYYIDLIKFIKEDIGQKKITYRLSGGEPLVMGDRVFEMSRYAYDRIGQKLNILTNGIALNDNIIEKAKKNNVGAFIVSLENPFEVAEGAANPQNIVNKIIDFNSDELQVLPGIVIVSNKMFGELEHICDYFYENLGCIPPISEKTYAFYESPTQKELEALKENVANIVEKYSEKTNLELFPYIIPEIINDGGNEYLVELDIEGNSIKETYNASYDYLMKKIKRSYPTVQCNKQCDWSEFCITRKWIWDYSTNDINAETKREDYCLLKQSLCEGYLEGMLRIENKRKE</sequence>
<dbReference type="EMBL" id="LLKB01000001">
    <property type="protein sequence ID" value="KQC86281.1"/>
    <property type="molecule type" value="Genomic_DNA"/>
</dbReference>
<dbReference type="PANTHER" id="PTHR43787">
    <property type="entry name" value="FEMO COFACTOR BIOSYNTHESIS PROTEIN NIFB-RELATED"/>
    <property type="match status" value="1"/>
</dbReference>
<dbReference type="PROSITE" id="PS51918">
    <property type="entry name" value="RADICAL_SAM"/>
    <property type="match status" value="1"/>
</dbReference>
<dbReference type="AlphaFoldDB" id="A0AAW3JTW7"/>
<dbReference type="GO" id="GO:0046872">
    <property type="term" value="F:metal ion binding"/>
    <property type="evidence" value="ECO:0007669"/>
    <property type="project" value="UniProtKB-KW"/>
</dbReference>
<evidence type="ECO:0000313" key="8">
    <source>
        <dbReference type="EMBL" id="KQC86281.1"/>
    </source>
</evidence>
<reference evidence="8 9" key="1">
    <citation type="submission" date="2015-10" db="EMBL/GenBank/DDBJ databases">
        <title>Butyribacter intestini gen. nov., sp. nov., a butyric acid-producing bacterium of the family Lachnospiraceae isolated from the human faeces.</title>
        <authorList>
            <person name="Zou Y."/>
            <person name="Xue W."/>
            <person name="Luo G."/>
            <person name="Lv M."/>
        </authorList>
    </citation>
    <scope>NUCLEOTIDE SEQUENCE [LARGE SCALE GENOMIC DNA]</scope>
    <source>
        <strain evidence="8 9">TF01-11</strain>
    </source>
</reference>
<gene>
    <name evidence="8" type="ORF">APZ18_03580</name>
</gene>
<dbReference type="InterPro" id="IPR013785">
    <property type="entry name" value="Aldolase_TIM"/>
</dbReference>
<keyword evidence="2" id="KW-0004">4Fe-4S</keyword>
<evidence type="ECO:0000259" key="7">
    <source>
        <dbReference type="PROSITE" id="PS51918"/>
    </source>
</evidence>
<evidence type="ECO:0000313" key="9">
    <source>
        <dbReference type="Proteomes" id="UP000050833"/>
    </source>
</evidence>
<dbReference type="Gene3D" id="3.20.20.70">
    <property type="entry name" value="Aldolase class I"/>
    <property type="match status" value="1"/>
</dbReference>
<keyword evidence="4" id="KW-0479">Metal-binding</keyword>
<comment type="cofactor">
    <cofactor evidence="1">
        <name>[4Fe-4S] cluster</name>
        <dbReference type="ChEBI" id="CHEBI:49883"/>
    </cofactor>
</comment>
<dbReference type="InterPro" id="IPR058240">
    <property type="entry name" value="rSAM_sf"/>
</dbReference>
<organism evidence="8 9">
    <name type="scientific">Butyribacter intestini</name>
    <dbReference type="NCBI Taxonomy" id="1703332"/>
    <lineage>
        <taxon>Bacteria</taxon>
        <taxon>Bacillati</taxon>
        <taxon>Bacillota</taxon>
        <taxon>Clostridia</taxon>
        <taxon>Lachnospirales</taxon>
        <taxon>Lachnospiraceae</taxon>
        <taxon>Butyribacter</taxon>
    </lineage>
</organism>
<keyword evidence="3" id="KW-0949">S-adenosyl-L-methionine</keyword>
<evidence type="ECO:0000256" key="2">
    <source>
        <dbReference type="ARBA" id="ARBA00022485"/>
    </source>
</evidence>
<dbReference type="RefSeq" id="WP_055941667.1">
    <property type="nucleotide sequence ID" value="NZ_LLKB01000001.1"/>
</dbReference>
<evidence type="ECO:0000256" key="1">
    <source>
        <dbReference type="ARBA" id="ARBA00001966"/>
    </source>
</evidence>
<dbReference type="Pfam" id="PF04055">
    <property type="entry name" value="Radical_SAM"/>
    <property type="match status" value="1"/>
</dbReference>
<dbReference type="GO" id="GO:0051539">
    <property type="term" value="F:4 iron, 4 sulfur cluster binding"/>
    <property type="evidence" value="ECO:0007669"/>
    <property type="project" value="UniProtKB-KW"/>
</dbReference>
<name>A0AAW3JTW7_9FIRM</name>
<evidence type="ECO:0000256" key="6">
    <source>
        <dbReference type="ARBA" id="ARBA00023014"/>
    </source>
</evidence>
<evidence type="ECO:0000256" key="5">
    <source>
        <dbReference type="ARBA" id="ARBA00023004"/>
    </source>
</evidence>
<dbReference type="GO" id="GO:0003824">
    <property type="term" value="F:catalytic activity"/>
    <property type="evidence" value="ECO:0007669"/>
    <property type="project" value="InterPro"/>
</dbReference>
<dbReference type="Proteomes" id="UP000050833">
    <property type="component" value="Unassembled WGS sequence"/>
</dbReference>